<dbReference type="AlphaFoldDB" id="A0A8X7WBV9"/>
<feature type="compositionally biased region" description="Polar residues" evidence="1">
    <location>
        <begin position="247"/>
        <end position="262"/>
    </location>
</feature>
<dbReference type="Proteomes" id="UP000886595">
    <property type="component" value="Unassembled WGS sequence"/>
</dbReference>
<sequence length="554" mass="62135">MERQQRASKVHEDRYPSREHHHRGKDDLVKRDMLDPPSYLRRRRTEEDIRGKALSFGVLDWKQFGHCKEYSTEHGSYDTDSVEASASSLELDLATGVVKRQELDSKPQAASVTFSPPNMRRMQKEHQASLNKNLVEKEQSKACTLSRKTSPKLLAEAFRPVECLDRRHDDVQGECSSLVNVMERNQNSLLDQKIPTVTSKKERHASPYRRFSFSFSQMSRSFSSKESSSSVPTLSSASHASAKSGPLTFNDSVYTHHSTTTKPRTRSGPLTIPKSEKNVPLQMPSKPPTTEKVQSSSRSHAILQFTLRKGISLFQFVVDNNVLAATMKSSDSSTRSYTLYTIKEAKNKSGNWLGRHNKNDHPFVHTVIGQMKTNSDSATHRSESVLFGAERNEEVAAAIVQTRNRVKKQSTTSVILPSGVHTLPKDGNTATPLPLIERWESGGSCDCGGWDIGCKLRVLSNDYHTKSFSSFQLFDQERDEPAFKMVTHDNELHSVEFGSSVSLLEAFFISLAVSSHQNWCEEEEEAVLMGDGLLKRQTSTKYVSNPPVSPIGRV</sequence>
<gene>
    <name evidence="2" type="ORF">Bca52824_009235</name>
</gene>
<reference evidence="2 3" key="1">
    <citation type="submission" date="2020-02" db="EMBL/GenBank/DDBJ databases">
        <authorList>
            <person name="Ma Q."/>
            <person name="Huang Y."/>
            <person name="Song X."/>
            <person name="Pei D."/>
        </authorList>
    </citation>
    <scope>NUCLEOTIDE SEQUENCE [LARGE SCALE GENOMIC DNA]</scope>
    <source>
        <strain evidence="2">Sxm20200214</strain>
        <tissue evidence="2">Leaf</tissue>
    </source>
</reference>
<name>A0A8X7WBV9_BRACI</name>
<dbReference type="EMBL" id="JAAMPC010000002">
    <property type="protein sequence ID" value="KAG2326507.1"/>
    <property type="molecule type" value="Genomic_DNA"/>
</dbReference>
<dbReference type="OrthoDB" id="1898655at2759"/>
<evidence type="ECO:0000313" key="3">
    <source>
        <dbReference type="Proteomes" id="UP000886595"/>
    </source>
</evidence>
<dbReference type="PANTHER" id="PTHR31390">
    <property type="entry name" value="EXPRESSED PROTEIN"/>
    <property type="match status" value="1"/>
</dbReference>
<accession>A0A8X7WBV9</accession>
<feature type="compositionally biased region" description="Low complexity" evidence="1">
    <location>
        <begin position="224"/>
        <end position="241"/>
    </location>
</feature>
<dbReference type="PANTHER" id="PTHR31390:SF15">
    <property type="entry name" value="TUBBY C-TERMINAL DOMAIN-CONTAINING PROTEIN"/>
    <property type="match status" value="1"/>
</dbReference>
<proteinExistence type="predicted"/>
<feature type="compositionally biased region" description="Basic and acidic residues" evidence="1">
    <location>
        <begin position="1"/>
        <end position="34"/>
    </location>
</feature>
<dbReference type="Pfam" id="PF12043">
    <property type="entry name" value="DUF3527"/>
    <property type="match status" value="1"/>
</dbReference>
<protein>
    <recommendedName>
        <fullName evidence="4">DUF3527 domain protein</fullName>
    </recommendedName>
</protein>
<keyword evidence="3" id="KW-1185">Reference proteome</keyword>
<dbReference type="InterPro" id="IPR021916">
    <property type="entry name" value="DUF3527"/>
</dbReference>
<evidence type="ECO:0000256" key="1">
    <source>
        <dbReference type="SAM" id="MobiDB-lite"/>
    </source>
</evidence>
<evidence type="ECO:0000313" key="2">
    <source>
        <dbReference type="EMBL" id="KAG2326507.1"/>
    </source>
</evidence>
<evidence type="ECO:0008006" key="4">
    <source>
        <dbReference type="Google" id="ProtNLM"/>
    </source>
</evidence>
<comment type="caution">
    <text evidence="2">The sequence shown here is derived from an EMBL/GenBank/DDBJ whole genome shotgun (WGS) entry which is preliminary data.</text>
</comment>
<feature type="region of interest" description="Disordered" evidence="1">
    <location>
        <begin position="1"/>
        <end position="39"/>
    </location>
</feature>
<feature type="region of interest" description="Disordered" evidence="1">
    <location>
        <begin position="224"/>
        <end position="295"/>
    </location>
</feature>
<organism evidence="2 3">
    <name type="scientific">Brassica carinata</name>
    <name type="common">Ethiopian mustard</name>
    <name type="synonym">Abyssinian cabbage</name>
    <dbReference type="NCBI Taxonomy" id="52824"/>
    <lineage>
        <taxon>Eukaryota</taxon>
        <taxon>Viridiplantae</taxon>
        <taxon>Streptophyta</taxon>
        <taxon>Embryophyta</taxon>
        <taxon>Tracheophyta</taxon>
        <taxon>Spermatophyta</taxon>
        <taxon>Magnoliopsida</taxon>
        <taxon>eudicotyledons</taxon>
        <taxon>Gunneridae</taxon>
        <taxon>Pentapetalae</taxon>
        <taxon>rosids</taxon>
        <taxon>malvids</taxon>
        <taxon>Brassicales</taxon>
        <taxon>Brassicaceae</taxon>
        <taxon>Brassiceae</taxon>
        <taxon>Brassica</taxon>
    </lineage>
</organism>